<dbReference type="PANTHER" id="PTHR46402:SF2">
    <property type="entry name" value="HISTONE-LYSINE N-TRIMETHYLTRANSFERASE SMYD5"/>
    <property type="match status" value="1"/>
</dbReference>
<gene>
    <name evidence="8" type="ORF">RUM43_010275</name>
</gene>
<comment type="caution">
    <text evidence="8">The sequence shown here is derived from an EMBL/GenBank/DDBJ whole genome shotgun (WGS) entry which is preliminary data.</text>
</comment>
<evidence type="ECO:0000313" key="9">
    <source>
        <dbReference type="Proteomes" id="UP001372834"/>
    </source>
</evidence>
<dbReference type="InterPro" id="IPR001214">
    <property type="entry name" value="SET_dom"/>
</dbReference>
<dbReference type="InterPro" id="IPR002893">
    <property type="entry name" value="Znf_MYND"/>
</dbReference>
<evidence type="ECO:0000313" key="8">
    <source>
        <dbReference type="EMBL" id="KAK6636613.1"/>
    </source>
</evidence>
<organism evidence="8 9">
    <name type="scientific">Polyplax serrata</name>
    <name type="common">Common mouse louse</name>
    <dbReference type="NCBI Taxonomy" id="468196"/>
    <lineage>
        <taxon>Eukaryota</taxon>
        <taxon>Metazoa</taxon>
        <taxon>Ecdysozoa</taxon>
        <taxon>Arthropoda</taxon>
        <taxon>Hexapoda</taxon>
        <taxon>Insecta</taxon>
        <taxon>Pterygota</taxon>
        <taxon>Neoptera</taxon>
        <taxon>Paraneoptera</taxon>
        <taxon>Psocodea</taxon>
        <taxon>Troctomorpha</taxon>
        <taxon>Phthiraptera</taxon>
        <taxon>Anoplura</taxon>
        <taxon>Polyplacidae</taxon>
        <taxon>Polyplax</taxon>
    </lineage>
</organism>
<name>A0AAN8S7Y8_POLSC</name>
<evidence type="ECO:0000256" key="1">
    <source>
        <dbReference type="ARBA" id="ARBA00022603"/>
    </source>
</evidence>
<keyword evidence="5" id="KW-0863">Zinc-finger</keyword>
<sequence length="384" mass="44078">MGDPKIEIRQTGDKGRGLFATGCFSDGEQIFQEIPFVSCQFAWNEDYQYQACEYCLRPLETAVENVKRLTMNEFVELPHPELCTINKSTHISCSLCGVKYCCAECREIAWNKYHKTLCLQKLHRDNTHPLEQLKEVWKEMHYPPETTSAFLFAKIFAMIHQSDDKDAIKNLLNEFCHETMNRDQNITHKLVGFKFAEQVETLRQLMLTSVPTESAQEWATPEGFQHLLALVGTNGQGIGTSSFSEWVKRITAMQLLPEEKAIVDNYIERIYDNFDKGVGDFLNNEGSGLYKMQSIINHSCRPNAVINFPNGNFQLAVTASRNINPGEEICISYLDNCILSRSRHSRQKILQENYLFNCKCDKCEEEINELDETSSDDDEDLSDE</sequence>
<proteinExistence type="predicted"/>
<keyword evidence="3" id="KW-0949">S-adenosyl-L-methionine</keyword>
<protein>
    <recommendedName>
        <fullName evidence="7">SET domain-containing protein</fullName>
    </recommendedName>
</protein>
<evidence type="ECO:0000256" key="3">
    <source>
        <dbReference type="ARBA" id="ARBA00022691"/>
    </source>
</evidence>
<accession>A0AAN8S7Y8</accession>
<reference evidence="8 9" key="1">
    <citation type="submission" date="2023-10" db="EMBL/GenBank/DDBJ databases">
        <title>Genomes of two closely related lineages of the louse Polyplax serrata with different host specificities.</title>
        <authorList>
            <person name="Martinu J."/>
            <person name="Tarabai H."/>
            <person name="Stefka J."/>
            <person name="Hypsa V."/>
        </authorList>
    </citation>
    <scope>NUCLEOTIDE SEQUENCE [LARGE SCALE GENOMIC DNA]</scope>
    <source>
        <strain evidence="8">HR10_N</strain>
    </source>
</reference>
<dbReference type="EMBL" id="JAWJWE010000004">
    <property type="protein sequence ID" value="KAK6636613.1"/>
    <property type="molecule type" value="Genomic_DNA"/>
</dbReference>
<evidence type="ECO:0000256" key="2">
    <source>
        <dbReference type="ARBA" id="ARBA00022679"/>
    </source>
</evidence>
<keyword evidence="1" id="KW-0489">Methyltransferase</keyword>
<evidence type="ECO:0000256" key="6">
    <source>
        <dbReference type="ARBA" id="ARBA00022833"/>
    </source>
</evidence>
<keyword evidence="6" id="KW-0862">Zinc</keyword>
<dbReference type="AlphaFoldDB" id="A0AAN8S7Y8"/>
<dbReference type="SMART" id="SM00317">
    <property type="entry name" value="SET"/>
    <property type="match status" value="1"/>
</dbReference>
<dbReference type="Gene3D" id="2.170.270.10">
    <property type="entry name" value="SET domain"/>
    <property type="match status" value="1"/>
</dbReference>
<evidence type="ECO:0000256" key="5">
    <source>
        <dbReference type="ARBA" id="ARBA00022771"/>
    </source>
</evidence>
<dbReference type="PROSITE" id="PS50280">
    <property type="entry name" value="SET"/>
    <property type="match status" value="1"/>
</dbReference>
<dbReference type="GO" id="GO:0032259">
    <property type="term" value="P:methylation"/>
    <property type="evidence" value="ECO:0007669"/>
    <property type="project" value="UniProtKB-KW"/>
</dbReference>
<dbReference type="Pfam" id="PF00856">
    <property type="entry name" value="SET"/>
    <property type="match status" value="1"/>
</dbReference>
<evidence type="ECO:0000256" key="4">
    <source>
        <dbReference type="ARBA" id="ARBA00022723"/>
    </source>
</evidence>
<keyword evidence="2" id="KW-0808">Transferase</keyword>
<dbReference type="InterPro" id="IPR046341">
    <property type="entry name" value="SET_dom_sf"/>
</dbReference>
<dbReference type="PANTHER" id="PTHR46402">
    <property type="entry name" value="SET AND MYND DOMAIN-CONTAINING PROTEIN 5"/>
    <property type="match status" value="1"/>
</dbReference>
<dbReference type="Proteomes" id="UP001372834">
    <property type="component" value="Unassembled WGS sequence"/>
</dbReference>
<keyword evidence="4" id="KW-0479">Metal-binding</keyword>
<dbReference type="GO" id="GO:0042799">
    <property type="term" value="F:histone H4K20 methyltransferase activity"/>
    <property type="evidence" value="ECO:0007669"/>
    <property type="project" value="TreeGrafter"/>
</dbReference>
<dbReference type="SUPFAM" id="SSF82199">
    <property type="entry name" value="SET domain"/>
    <property type="match status" value="1"/>
</dbReference>
<feature type="domain" description="SET" evidence="7">
    <location>
        <begin position="4"/>
        <end position="334"/>
    </location>
</feature>
<evidence type="ECO:0000259" key="7">
    <source>
        <dbReference type="PROSITE" id="PS50280"/>
    </source>
</evidence>
<dbReference type="GO" id="GO:0008270">
    <property type="term" value="F:zinc ion binding"/>
    <property type="evidence" value="ECO:0007669"/>
    <property type="project" value="UniProtKB-KW"/>
</dbReference>
<dbReference type="GO" id="GO:0045814">
    <property type="term" value="P:negative regulation of gene expression, epigenetic"/>
    <property type="evidence" value="ECO:0007669"/>
    <property type="project" value="TreeGrafter"/>
</dbReference>
<dbReference type="Pfam" id="PF01753">
    <property type="entry name" value="zf-MYND"/>
    <property type="match status" value="1"/>
</dbReference>